<comment type="catalytic activity">
    <reaction evidence="9">
        <text>uridine(38/39/40) in tRNA = pseudouridine(38/39/40) in tRNA</text>
        <dbReference type="Rhea" id="RHEA:22376"/>
        <dbReference type="Rhea" id="RHEA-COMP:10085"/>
        <dbReference type="Rhea" id="RHEA-COMP:10087"/>
        <dbReference type="ChEBI" id="CHEBI:65314"/>
        <dbReference type="ChEBI" id="CHEBI:65315"/>
        <dbReference type="EC" id="5.4.99.12"/>
    </reaction>
</comment>
<evidence type="ECO:0000256" key="7">
    <source>
        <dbReference type="ARBA" id="ARBA00023242"/>
    </source>
</evidence>
<dbReference type="EMBL" id="JPKZ01000756">
    <property type="protein sequence ID" value="KHN85600.1"/>
    <property type="molecule type" value="Genomic_DNA"/>
</dbReference>
<dbReference type="GO" id="GO:0160147">
    <property type="term" value="F:tRNA pseudouridine(38-40) synthase activity"/>
    <property type="evidence" value="ECO:0007669"/>
    <property type="project" value="UniProtKB-EC"/>
</dbReference>
<evidence type="ECO:0000256" key="17">
    <source>
        <dbReference type="ARBA" id="ARBA00081344"/>
    </source>
</evidence>
<dbReference type="GO" id="GO:1990481">
    <property type="term" value="P:mRNA pseudouridine synthesis"/>
    <property type="evidence" value="ECO:0007669"/>
    <property type="project" value="TreeGrafter"/>
</dbReference>
<evidence type="ECO:0000256" key="4">
    <source>
        <dbReference type="ARBA" id="ARBA00022664"/>
    </source>
</evidence>
<comment type="catalytic activity">
    <reaction evidence="1">
        <text>a uridine in mRNA = a pseudouridine in mRNA</text>
        <dbReference type="Rhea" id="RHEA:56644"/>
        <dbReference type="Rhea" id="RHEA-COMP:14658"/>
        <dbReference type="Rhea" id="RHEA-COMP:14659"/>
        <dbReference type="ChEBI" id="CHEBI:65314"/>
        <dbReference type="ChEBI" id="CHEBI:65315"/>
    </reaction>
</comment>
<evidence type="ECO:0000313" key="22">
    <source>
        <dbReference type="EMBL" id="KHN85600.1"/>
    </source>
</evidence>
<feature type="region of interest" description="Disordered" evidence="20">
    <location>
        <begin position="432"/>
        <end position="481"/>
    </location>
</feature>
<dbReference type="FunFam" id="3.30.70.660:FF:000002">
    <property type="entry name" value="tRNA pseudouridine synthase"/>
    <property type="match status" value="1"/>
</dbReference>
<dbReference type="EC" id="5.4.99.12" evidence="12"/>
<dbReference type="AlphaFoldDB" id="A0A0B2VXA3"/>
<feature type="compositionally biased region" description="Basic and acidic residues" evidence="20">
    <location>
        <begin position="443"/>
        <end position="458"/>
    </location>
</feature>
<evidence type="ECO:0000256" key="11">
    <source>
        <dbReference type="ARBA" id="ARBA00064589"/>
    </source>
</evidence>
<evidence type="ECO:0000313" key="23">
    <source>
        <dbReference type="Proteomes" id="UP000031036"/>
    </source>
</evidence>
<dbReference type="Gene3D" id="3.30.70.660">
    <property type="entry name" value="Pseudouridine synthase I, catalytic domain, C-terminal subdomain"/>
    <property type="match status" value="1"/>
</dbReference>
<evidence type="ECO:0000256" key="2">
    <source>
        <dbReference type="ARBA" id="ARBA00004123"/>
    </source>
</evidence>
<dbReference type="NCBIfam" id="TIGR00071">
    <property type="entry name" value="hisT_truA"/>
    <property type="match status" value="1"/>
</dbReference>
<reference evidence="22 23" key="1">
    <citation type="submission" date="2014-11" db="EMBL/GenBank/DDBJ databases">
        <title>Genetic blueprint of the zoonotic pathogen Toxocara canis.</title>
        <authorList>
            <person name="Zhu X.-Q."/>
            <person name="Korhonen P.K."/>
            <person name="Cai H."/>
            <person name="Young N.D."/>
            <person name="Nejsum P."/>
            <person name="von Samson-Himmelstjerna G."/>
            <person name="Boag P.R."/>
            <person name="Tan P."/>
            <person name="Li Q."/>
            <person name="Min J."/>
            <person name="Yang Y."/>
            <person name="Wang X."/>
            <person name="Fang X."/>
            <person name="Hall R.S."/>
            <person name="Hofmann A."/>
            <person name="Sternberg P.W."/>
            <person name="Jex A.R."/>
            <person name="Gasser R.B."/>
        </authorList>
    </citation>
    <scope>NUCLEOTIDE SEQUENCE [LARGE SCALE GENOMIC DNA]</scope>
    <source>
        <strain evidence="22">PN_DK_2014</strain>
    </source>
</reference>
<evidence type="ECO:0000256" key="12">
    <source>
        <dbReference type="ARBA" id="ARBA00066509"/>
    </source>
</evidence>
<dbReference type="InterPro" id="IPR041708">
    <property type="entry name" value="PUS1/PUS2-like"/>
</dbReference>
<evidence type="ECO:0000256" key="19">
    <source>
        <dbReference type="PIRSR" id="PIRSR641708-2"/>
    </source>
</evidence>
<evidence type="ECO:0000256" key="18">
    <source>
        <dbReference type="PIRSR" id="PIRSR641708-1"/>
    </source>
</evidence>
<comment type="catalytic activity">
    <reaction evidence="8">
        <text>a uridine in tRNA = a pseudouridine in tRNA</text>
        <dbReference type="Rhea" id="RHEA:54572"/>
        <dbReference type="Rhea" id="RHEA-COMP:13339"/>
        <dbReference type="Rhea" id="RHEA-COMP:13934"/>
        <dbReference type="ChEBI" id="CHEBI:65314"/>
        <dbReference type="ChEBI" id="CHEBI:65315"/>
    </reaction>
</comment>
<dbReference type="InterPro" id="IPR020103">
    <property type="entry name" value="PsdUridine_synth_cat_dom_sf"/>
</dbReference>
<feature type="binding site" evidence="19">
    <location>
        <position position="197"/>
    </location>
    <ligand>
        <name>substrate</name>
    </ligand>
</feature>
<dbReference type="Gene3D" id="3.30.70.580">
    <property type="entry name" value="Pseudouridine synthase I, catalytic domain, N-terminal subdomain"/>
    <property type="match status" value="1"/>
</dbReference>
<feature type="region of interest" description="Disordered" evidence="20">
    <location>
        <begin position="45"/>
        <end position="76"/>
    </location>
</feature>
<dbReference type="OMA" id="EMNNGEG"/>
<comment type="caution">
    <text evidence="22">The sequence shown here is derived from an EMBL/GenBank/DDBJ whole genome shotgun (WGS) entry which is preliminary data.</text>
</comment>
<evidence type="ECO:0000256" key="5">
    <source>
        <dbReference type="ARBA" id="ARBA00022694"/>
    </source>
</evidence>
<feature type="domain" description="Pseudouridine synthase I TruA alpha/beta" evidence="21">
    <location>
        <begin position="232"/>
        <end position="342"/>
    </location>
</feature>
<evidence type="ECO:0000256" key="20">
    <source>
        <dbReference type="SAM" id="MobiDB-lite"/>
    </source>
</evidence>
<dbReference type="GO" id="GO:0031119">
    <property type="term" value="P:tRNA pseudouridine synthesis"/>
    <property type="evidence" value="ECO:0007669"/>
    <property type="project" value="InterPro"/>
</dbReference>
<evidence type="ECO:0000256" key="14">
    <source>
        <dbReference type="ARBA" id="ARBA00075153"/>
    </source>
</evidence>
<organism evidence="22 23">
    <name type="scientific">Toxocara canis</name>
    <name type="common">Canine roundworm</name>
    <dbReference type="NCBI Taxonomy" id="6265"/>
    <lineage>
        <taxon>Eukaryota</taxon>
        <taxon>Metazoa</taxon>
        <taxon>Ecdysozoa</taxon>
        <taxon>Nematoda</taxon>
        <taxon>Chromadorea</taxon>
        <taxon>Rhabditida</taxon>
        <taxon>Spirurina</taxon>
        <taxon>Ascaridomorpha</taxon>
        <taxon>Ascaridoidea</taxon>
        <taxon>Toxocaridae</taxon>
        <taxon>Toxocara</taxon>
    </lineage>
</organism>
<evidence type="ECO:0000259" key="21">
    <source>
        <dbReference type="Pfam" id="PF01416"/>
    </source>
</evidence>
<proteinExistence type="inferred from homology"/>
<name>A0A0B2VXA3_TOXCA</name>
<feature type="region of interest" description="Disordered" evidence="20">
    <location>
        <begin position="488"/>
        <end position="507"/>
    </location>
</feature>
<dbReference type="PANTHER" id="PTHR11142">
    <property type="entry name" value="PSEUDOURIDYLATE SYNTHASE"/>
    <property type="match status" value="1"/>
</dbReference>
<evidence type="ECO:0000256" key="13">
    <source>
        <dbReference type="ARBA" id="ARBA00068582"/>
    </source>
</evidence>
<dbReference type="GO" id="GO:0006397">
    <property type="term" value="P:mRNA processing"/>
    <property type="evidence" value="ECO:0007669"/>
    <property type="project" value="UniProtKB-KW"/>
</dbReference>
<keyword evidence="23" id="KW-1185">Reference proteome</keyword>
<keyword evidence="4" id="KW-0507">mRNA processing</keyword>
<evidence type="ECO:0000256" key="16">
    <source>
        <dbReference type="ARBA" id="ARBA00080849"/>
    </source>
</evidence>
<dbReference type="CDD" id="cd02568">
    <property type="entry name" value="PseudoU_synth_PUS1_PUS2"/>
    <property type="match status" value="1"/>
</dbReference>
<evidence type="ECO:0000256" key="15">
    <source>
        <dbReference type="ARBA" id="ARBA00079087"/>
    </source>
</evidence>
<dbReference type="OrthoDB" id="10256309at2759"/>
<keyword evidence="6" id="KW-0413">Isomerase</keyword>
<dbReference type="PANTHER" id="PTHR11142:SF4">
    <property type="entry name" value="PSEUDOURIDYLATE SYNTHASE 1 HOMOLOG"/>
    <property type="match status" value="1"/>
</dbReference>
<dbReference type="InterPro" id="IPR001406">
    <property type="entry name" value="PsdUridine_synth_TruA"/>
</dbReference>
<dbReference type="Pfam" id="PF01416">
    <property type="entry name" value="PseudoU_synth_1"/>
    <property type="match status" value="1"/>
</dbReference>
<accession>A0A0B2VXA3</accession>
<dbReference type="STRING" id="6265.A0A0B2VXA3"/>
<evidence type="ECO:0000256" key="9">
    <source>
        <dbReference type="ARBA" id="ARBA00052184"/>
    </source>
</evidence>
<dbReference type="Proteomes" id="UP000031036">
    <property type="component" value="Unassembled WGS sequence"/>
</dbReference>
<keyword evidence="7" id="KW-0539">Nucleus</keyword>
<evidence type="ECO:0000256" key="1">
    <source>
        <dbReference type="ARBA" id="ARBA00001166"/>
    </source>
</evidence>
<comment type="subunit">
    <text evidence="11">Monomer. Forms a complex with RARG and the SRA1 RNA in the nucleus.</text>
</comment>
<comment type="function">
    <text evidence="10">Pseudouridylate synthase that catalyzes pseudouridylation of tRNAs and mRNAs. Acts on positions 27/28 in the anticodon stem and also positions 34 and 36 in the anticodon of an intron containing tRNA. Also catalyzes pseudouridylation of mRNAs: mediates pseudouridylation of mRNAs with the consensus sequence 5'-UGUAG-3'. Acts as a regulator of pre-mRNA splicing by mediating pseudouridylation of pre-mRNAs at locations associated with alternatively spliced regions. Pseudouridylation of pre-mRNAs near splice sites directly regulates mRNA splicing and mRNA 3'-end processing. Involved in regulation of nuclear receptor activity through pseudouridylation of SRA1 mRNA.</text>
</comment>
<gene>
    <name evidence="22" type="primary">PUS1</name>
    <name evidence="22" type="ORF">Tcan_08120</name>
</gene>
<dbReference type="InterPro" id="IPR020095">
    <property type="entry name" value="PsdUridine_synth_TruA_C"/>
</dbReference>
<feature type="active site" description="Nucleophile" evidence="18">
    <location>
        <position position="138"/>
    </location>
</feature>
<dbReference type="GO" id="GO:0003723">
    <property type="term" value="F:RNA binding"/>
    <property type="evidence" value="ECO:0007669"/>
    <property type="project" value="InterPro"/>
</dbReference>
<dbReference type="InterPro" id="IPR020097">
    <property type="entry name" value="PsdUridine_synth_TruA_a/b_dom"/>
</dbReference>
<dbReference type="SUPFAM" id="SSF55120">
    <property type="entry name" value="Pseudouridine synthase"/>
    <property type="match status" value="1"/>
</dbReference>
<keyword evidence="5" id="KW-0819">tRNA processing</keyword>
<dbReference type="FunFam" id="3.30.70.580:FF:000002">
    <property type="entry name" value="tRNA pseudouridine synthase"/>
    <property type="match status" value="1"/>
</dbReference>
<protein>
    <recommendedName>
        <fullName evidence="13">Pseudouridylate synthase 1 homolog</fullName>
        <ecNumber evidence="12">5.4.99.12</ecNumber>
    </recommendedName>
    <alternativeName>
        <fullName evidence="14">tRNA pseudouridine synthase 1</fullName>
    </alternativeName>
    <alternativeName>
        <fullName evidence="17">tRNA pseudouridine(38-40) synthase</fullName>
    </alternativeName>
    <alternativeName>
        <fullName evidence="15">tRNA pseudouridylate synthase I</fullName>
    </alternativeName>
    <alternativeName>
        <fullName evidence="16">tRNA-uridine isomerase I</fullName>
    </alternativeName>
</protein>
<evidence type="ECO:0000256" key="10">
    <source>
        <dbReference type="ARBA" id="ARBA00053709"/>
    </source>
</evidence>
<evidence type="ECO:0000256" key="3">
    <source>
        <dbReference type="ARBA" id="ARBA00009375"/>
    </source>
</evidence>
<comment type="similarity">
    <text evidence="3">Belongs to the tRNA pseudouridine synthase TruA family.</text>
</comment>
<dbReference type="InterPro" id="IPR020094">
    <property type="entry name" value="TruA/RsuA/RluB/E/F_N"/>
</dbReference>
<evidence type="ECO:0000256" key="8">
    <source>
        <dbReference type="ARBA" id="ARBA00036943"/>
    </source>
</evidence>
<dbReference type="HAMAP" id="MF_00171">
    <property type="entry name" value="TruA"/>
    <property type="match status" value="1"/>
</dbReference>
<sequence>MRLLTFASLHLTSSHHSFMLKFINRISRLVMTELKEALTPLSEASAEVAKTASERAEKRPHPSTAQEDEPSKKKSKKRIRYAMLLAYQGKNYCGMQIQKDAPTIEGRLLDAMQKYGLITAEEVNKPNLFMFQRAARTDRAVSAVRQMCSMMLSFDEELPKTGPDQLNKLLPDDIRVMGIRRATRTFNSQKDCDARTYSYTLPTYAFAKLDELTTSAYRISDETVKEVDDLLQIFVGTHNFYNYTARREFNDKSCFRYIMQFKCGPRFLFKNELREEDVEFMTITIKGQSFMLHQIRKMIGMVIAITRGLVYKSDIQRSFESARMDVPKAPGLGLLLEQVHYDHYDKKFAKTHEKLGDWGEEVEAKIADARQRLIISEILRQEIASQSMMNWLSDLVKHDFTVFPEDDDPPRRSPLAMAAGVAAAIKDNNESATADVDTLESGKNVDEKAELARKDGEGLKSQSRIAEENGAQENAASEMEALEEKAIEQKQANGEEKKDSVVVSESS</sequence>
<feature type="compositionally biased region" description="Basic and acidic residues" evidence="20">
    <location>
        <begin position="488"/>
        <end position="500"/>
    </location>
</feature>
<evidence type="ECO:0000256" key="6">
    <source>
        <dbReference type="ARBA" id="ARBA00023235"/>
    </source>
</evidence>
<comment type="subcellular location">
    <subcellularLocation>
        <location evidence="2">Nucleus</location>
    </subcellularLocation>
</comment>
<dbReference type="GO" id="GO:0005634">
    <property type="term" value="C:nucleus"/>
    <property type="evidence" value="ECO:0007669"/>
    <property type="project" value="UniProtKB-SubCell"/>
</dbReference>